<name>A0A173RIF0_9FIRM</name>
<dbReference type="Proteomes" id="UP000095597">
    <property type="component" value="Unassembled WGS sequence"/>
</dbReference>
<reference evidence="1 2" key="1">
    <citation type="submission" date="2015-09" db="EMBL/GenBank/DDBJ databases">
        <authorList>
            <consortium name="Pathogen Informatics"/>
        </authorList>
    </citation>
    <scope>NUCLEOTIDE SEQUENCE [LARGE SCALE GENOMIC DNA]</scope>
    <source>
        <strain evidence="1 2">2789STDY5834961</strain>
    </source>
</reference>
<proteinExistence type="predicted"/>
<sequence>MADDTATKEGQMVAEMHTLAKLALRTDQAVYNVHTGLCIVPDVNGDGELFGAQYTHTSLDVLLSAGSNEMPESALEYTMSCYPASGTAAANRLDAIYESEEGINAYADDLEKTNSLPQMIDMMVANGKGWCLADPYSIAAEAGIVPRRYLDVEYMPDNADLEDQPLGWTDFLEAAEGNVAYAMMLVDRTEWAYPSTMVDEDMRDNEVAEIGGKLMLTNGLPVEEDDILASETVETVELSDKDMALDAIKQGKDLYNVNTGLVLHPFVESDTKNLSQVTSAFVSLPLLTGADGHVASEPWSYAVEHYIEPDGNTDGRIGWLPEFADVKVDDTHGIESKSSIYAYLVKMMGKHGSGWCFGDTKSIAETAHSFKLDKDLGIDVVMRSNHENRCIAHGNSKDAPDNR</sequence>
<gene>
    <name evidence="1" type="ORF">ERS852573_00490</name>
</gene>
<evidence type="ECO:0000313" key="2">
    <source>
        <dbReference type="Proteomes" id="UP000095597"/>
    </source>
</evidence>
<accession>A0A173RIF0</accession>
<dbReference type="AlphaFoldDB" id="A0A173RIF0"/>
<dbReference type="EMBL" id="CYXO01000002">
    <property type="protein sequence ID" value="CUM77631.1"/>
    <property type="molecule type" value="Genomic_DNA"/>
</dbReference>
<protein>
    <submittedName>
        <fullName evidence="1">Uncharacterized protein</fullName>
    </submittedName>
</protein>
<evidence type="ECO:0000313" key="1">
    <source>
        <dbReference type="EMBL" id="CUM77631.1"/>
    </source>
</evidence>
<dbReference type="RefSeq" id="WP_055213592.1">
    <property type="nucleotide sequence ID" value="NZ_CYXO01000002.1"/>
</dbReference>
<organism evidence="1 2">
    <name type="scientific">Dorea longicatena</name>
    <dbReference type="NCBI Taxonomy" id="88431"/>
    <lineage>
        <taxon>Bacteria</taxon>
        <taxon>Bacillati</taxon>
        <taxon>Bacillota</taxon>
        <taxon>Clostridia</taxon>
        <taxon>Lachnospirales</taxon>
        <taxon>Lachnospiraceae</taxon>
        <taxon>Dorea</taxon>
    </lineage>
</organism>